<evidence type="ECO:0000313" key="3">
    <source>
        <dbReference type="EMBL" id="KAJ0975914.1"/>
    </source>
</evidence>
<feature type="region of interest" description="Disordered" evidence="1">
    <location>
        <begin position="1"/>
        <end position="20"/>
    </location>
</feature>
<feature type="compositionally biased region" description="Basic residues" evidence="1">
    <location>
        <begin position="68"/>
        <end position="78"/>
    </location>
</feature>
<keyword evidence="4" id="KW-1185">Reference proteome</keyword>
<evidence type="ECO:0000313" key="4">
    <source>
        <dbReference type="Proteomes" id="UP001085076"/>
    </source>
</evidence>
<evidence type="ECO:0000259" key="2">
    <source>
        <dbReference type="Pfam" id="PF05678"/>
    </source>
</evidence>
<comment type="caution">
    <text evidence="3">The sequence shown here is derived from an EMBL/GenBank/DDBJ whole genome shotgun (WGS) entry which is preliminary data.</text>
</comment>
<dbReference type="EMBL" id="JAGGNH010000004">
    <property type="protein sequence ID" value="KAJ0975914.1"/>
    <property type="molecule type" value="Genomic_DNA"/>
</dbReference>
<sequence length="192" mass="20708">MSDTTSTTPDWAQLYHRNFPGGDHPIPPTMFGSSVADSTVVTTTASHTLISPPPTGATHSNIEGRVGKSTRRRSRASRKAPTTLLNTDTTNFRAMVQQFTGIPSGPYSSGIQTTSASPFINFGVLSSDDNINFNAHIQPQYNNNNNNNPTMFMLNNNNNNNNNNNSDGFFLDGLPAGHTATPRPASSNGYLF</sequence>
<feature type="domain" description="VQ" evidence="2">
    <location>
        <begin position="80"/>
        <end position="106"/>
    </location>
</feature>
<protein>
    <recommendedName>
        <fullName evidence="2">VQ domain-containing protein</fullName>
    </recommendedName>
</protein>
<dbReference type="PANTHER" id="PTHR33179:SF29">
    <property type="entry name" value="OS06G0666400 PROTEIN"/>
    <property type="match status" value="1"/>
</dbReference>
<dbReference type="PANTHER" id="PTHR33179">
    <property type="entry name" value="VQ MOTIF-CONTAINING PROTEIN"/>
    <property type="match status" value="1"/>
</dbReference>
<proteinExistence type="predicted"/>
<reference evidence="3" key="2">
    <citation type="journal article" date="2022" name="Hortic Res">
        <title>The genome of Dioscorea zingiberensis sheds light on the biosynthesis, origin and evolution of the medicinally important diosgenin saponins.</title>
        <authorList>
            <person name="Li Y."/>
            <person name="Tan C."/>
            <person name="Li Z."/>
            <person name="Guo J."/>
            <person name="Li S."/>
            <person name="Chen X."/>
            <person name="Wang C."/>
            <person name="Dai X."/>
            <person name="Yang H."/>
            <person name="Song W."/>
            <person name="Hou L."/>
            <person name="Xu J."/>
            <person name="Tong Z."/>
            <person name="Xu A."/>
            <person name="Yuan X."/>
            <person name="Wang W."/>
            <person name="Yang Q."/>
            <person name="Chen L."/>
            <person name="Sun Z."/>
            <person name="Wang K."/>
            <person name="Pan B."/>
            <person name="Chen J."/>
            <person name="Bao Y."/>
            <person name="Liu F."/>
            <person name="Qi X."/>
            <person name="Gang D.R."/>
            <person name="Wen J."/>
            <person name="Li J."/>
        </authorList>
    </citation>
    <scope>NUCLEOTIDE SEQUENCE</scope>
    <source>
        <strain evidence="3">Dzin_1.0</strain>
    </source>
</reference>
<evidence type="ECO:0000256" key="1">
    <source>
        <dbReference type="SAM" id="MobiDB-lite"/>
    </source>
</evidence>
<accession>A0A9D5CMU7</accession>
<dbReference type="Proteomes" id="UP001085076">
    <property type="component" value="Miscellaneous, Linkage group lg04"/>
</dbReference>
<feature type="compositionally biased region" description="Polar residues" evidence="1">
    <location>
        <begin position="1"/>
        <end position="10"/>
    </location>
</feature>
<name>A0A9D5CMU7_9LILI</name>
<dbReference type="InterPro" id="IPR039609">
    <property type="entry name" value="VQ_15/22"/>
</dbReference>
<reference evidence="3" key="1">
    <citation type="submission" date="2021-03" db="EMBL/GenBank/DDBJ databases">
        <authorList>
            <person name="Li Z."/>
            <person name="Yang C."/>
        </authorList>
    </citation>
    <scope>NUCLEOTIDE SEQUENCE</scope>
    <source>
        <strain evidence="3">Dzin_1.0</strain>
        <tissue evidence="3">Leaf</tissue>
    </source>
</reference>
<feature type="region of interest" description="Disordered" evidence="1">
    <location>
        <begin position="48"/>
        <end position="79"/>
    </location>
</feature>
<organism evidence="3 4">
    <name type="scientific">Dioscorea zingiberensis</name>
    <dbReference type="NCBI Taxonomy" id="325984"/>
    <lineage>
        <taxon>Eukaryota</taxon>
        <taxon>Viridiplantae</taxon>
        <taxon>Streptophyta</taxon>
        <taxon>Embryophyta</taxon>
        <taxon>Tracheophyta</taxon>
        <taxon>Spermatophyta</taxon>
        <taxon>Magnoliopsida</taxon>
        <taxon>Liliopsida</taxon>
        <taxon>Dioscoreales</taxon>
        <taxon>Dioscoreaceae</taxon>
        <taxon>Dioscorea</taxon>
    </lineage>
</organism>
<dbReference type="OrthoDB" id="787122at2759"/>
<dbReference type="InterPro" id="IPR008889">
    <property type="entry name" value="VQ"/>
</dbReference>
<dbReference type="Pfam" id="PF05678">
    <property type="entry name" value="VQ"/>
    <property type="match status" value="1"/>
</dbReference>
<dbReference type="AlphaFoldDB" id="A0A9D5CMU7"/>
<gene>
    <name evidence="3" type="ORF">J5N97_017879</name>
</gene>